<protein>
    <recommendedName>
        <fullName evidence="2">K-box domain-containing protein</fullName>
    </recommendedName>
</protein>
<dbReference type="Pfam" id="PF01486">
    <property type="entry name" value="K-box"/>
    <property type="match status" value="1"/>
</dbReference>
<accession>A0AAV0CNP5</accession>
<dbReference type="AlphaFoldDB" id="A0AAV0CNP5"/>
<evidence type="ECO:0000256" key="1">
    <source>
        <dbReference type="SAM" id="Coils"/>
    </source>
</evidence>
<feature type="domain" description="K-box" evidence="2">
    <location>
        <begin position="28"/>
        <end position="118"/>
    </location>
</feature>
<keyword evidence="1" id="KW-0175">Coiled coil</keyword>
<dbReference type="InterPro" id="IPR002487">
    <property type="entry name" value="TF_Kbox"/>
</dbReference>
<dbReference type="GO" id="GO:0003700">
    <property type="term" value="F:DNA-binding transcription factor activity"/>
    <property type="evidence" value="ECO:0007669"/>
    <property type="project" value="InterPro"/>
</dbReference>
<dbReference type="PROSITE" id="PS51297">
    <property type="entry name" value="K_BOX"/>
    <property type="match status" value="1"/>
</dbReference>
<evidence type="ECO:0000313" key="3">
    <source>
        <dbReference type="EMBL" id="CAH9079469.1"/>
    </source>
</evidence>
<reference evidence="3" key="1">
    <citation type="submission" date="2022-07" db="EMBL/GenBank/DDBJ databases">
        <authorList>
            <person name="Macas J."/>
            <person name="Novak P."/>
            <person name="Neumann P."/>
        </authorList>
    </citation>
    <scope>NUCLEOTIDE SEQUENCE</scope>
</reference>
<dbReference type="EMBL" id="CAMAPF010000033">
    <property type="protein sequence ID" value="CAH9079469.1"/>
    <property type="molecule type" value="Genomic_DNA"/>
</dbReference>
<organism evidence="3 4">
    <name type="scientific">Cuscuta epithymum</name>
    <dbReference type="NCBI Taxonomy" id="186058"/>
    <lineage>
        <taxon>Eukaryota</taxon>
        <taxon>Viridiplantae</taxon>
        <taxon>Streptophyta</taxon>
        <taxon>Embryophyta</taxon>
        <taxon>Tracheophyta</taxon>
        <taxon>Spermatophyta</taxon>
        <taxon>Magnoliopsida</taxon>
        <taxon>eudicotyledons</taxon>
        <taxon>Gunneridae</taxon>
        <taxon>Pentapetalae</taxon>
        <taxon>asterids</taxon>
        <taxon>lamiids</taxon>
        <taxon>Solanales</taxon>
        <taxon>Convolvulaceae</taxon>
        <taxon>Cuscuteae</taxon>
        <taxon>Cuscuta</taxon>
        <taxon>Cuscuta subgen. Cuscuta</taxon>
    </lineage>
</organism>
<proteinExistence type="predicted"/>
<evidence type="ECO:0000259" key="2">
    <source>
        <dbReference type="PROSITE" id="PS51297"/>
    </source>
</evidence>
<feature type="coiled-coil region" evidence="1">
    <location>
        <begin position="79"/>
        <end position="125"/>
    </location>
</feature>
<dbReference type="Proteomes" id="UP001152523">
    <property type="component" value="Unassembled WGS sequence"/>
</dbReference>
<keyword evidence="4" id="KW-1185">Reference proteome</keyword>
<name>A0AAV0CNP5_9ASTE</name>
<comment type="caution">
    <text evidence="3">The sequence shown here is derived from an EMBL/GenBank/DDBJ whole genome shotgun (WGS) entry which is preliminary data.</text>
</comment>
<sequence>MEHVLAKYKQTPHPSEIAPVDNESKAFKSDLQPEVSALRSELAKMHQLHRRMMGKDLAGLSFKELQHLEHQLAEGILSVKDMKEQVLFQQLENSRLQEEKIKLENQKLSEQIEELRRNSRHYQENHPSENTCWASVRAICDCRLKREGYINNCA</sequence>
<evidence type="ECO:0000313" key="4">
    <source>
        <dbReference type="Proteomes" id="UP001152523"/>
    </source>
</evidence>
<gene>
    <name evidence="3" type="ORF">CEPIT_LOCUS6934</name>
</gene>
<dbReference type="GO" id="GO:0005634">
    <property type="term" value="C:nucleus"/>
    <property type="evidence" value="ECO:0007669"/>
    <property type="project" value="InterPro"/>
</dbReference>